<keyword evidence="2" id="KW-1185">Reference proteome</keyword>
<dbReference type="Proteomes" id="UP000424462">
    <property type="component" value="Chromosome"/>
</dbReference>
<dbReference type="EMBL" id="CP046455">
    <property type="protein sequence ID" value="QGU07831.1"/>
    <property type="molecule type" value="Genomic_DNA"/>
</dbReference>
<evidence type="ECO:0000313" key="1">
    <source>
        <dbReference type="EMBL" id="QGU07831.1"/>
    </source>
</evidence>
<protein>
    <submittedName>
        <fullName evidence="1">Uncharacterized protein</fullName>
    </submittedName>
</protein>
<name>A0A6B8W5I8_9CORY</name>
<evidence type="ECO:0000313" key="2">
    <source>
        <dbReference type="Proteomes" id="UP000424462"/>
    </source>
</evidence>
<sequence length="94" mass="10522">MVDFGPVEQRDMTARCAGGVLGTLKSLRIGDFDPQEGEGEQNHNWHLMKIFHLETFARIIPGAYSSYFQSMQLVTNLLSKAWGLRSGEGKACKF</sequence>
<reference evidence="1 2" key="1">
    <citation type="submission" date="2019-11" db="EMBL/GenBank/DDBJ databases">
        <title>Complete genome sequence of Corynebacterium kalinowskii 1959, a novel Corynebacterium species isolated from soil of a small paddock in Vilsendorf, Germany.</title>
        <authorList>
            <person name="Schaffert L."/>
            <person name="Ruwe M."/>
            <person name="Milse J."/>
            <person name="Hanuschka K."/>
            <person name="Ortseifen V."/>
            <person name="Droste J."/>
            <person name="Brandt D."/>
            <person name="Schlueter L."/>
            <person name="Kutter Y."/>
            <person name="Vinke S."/>
            <person name="Viehoefer P."/>
            <person name="Jacob L."/>
            <person name="Luebke N.-C."/>
            <person name="Schulte-Berndt E."/>
            <person name="Hain C."/>
            <person name="Linder M."/>
            <person name="Schmidt P."/>
            <person name="Wollenschlaeger L."/>
            <person name="Luttermann T."/>
            <person name="Thieme E."/>
            <person name="Hassa J."/>
            <person name="Haak M."/>
            <person name="Wittchen M."/>
            <person name="Mentz A."/>
            <person name="Persicke M."/>
            <person name="Busche T."/>
            <person name="Ruckert C."/>
        </authorList>
    </citation>
    <scope>NUCLEOTIDE SEQUENCE [LARGE SCALE GENOMIC DNA]</scope>
    <source>
        <strain evidence="1 2">2039</strain>
    </source>
</reference>
<accession>A0A6B8W5I8</accession>
<dbReference type="AlphaFoldDB" id="A0A6B8W5I8"/>
<proteinExistence type="predicted"/>
<dbReference type="KEGG" id="cok:COCCU_09535"/>
<organism evidence="1 2">
    <name type="scientific">Corynebacterium occultum</name>
    <dbReference type="NCBI Taxonomy" id="2675219"/>
    <lineage>
        <taxon>Bacteria</taxon>
        <taxon>Bacillati</taxon>
        <taxon>Actinomycetota</taxon>
        <taxon>Actinomycetes</taxon>
        <taxon>Mycobacteriales</taxon>
        <taxon>Corynebacteriaceae</taxon>
        <taxon>Corynebacterium</taxon>
    </lineage>
</organism>
<gene>
    <name evidence="1" type="ORF">COCCU_09535</name>
</gene>